<keyword evidence="2" id="KW-1185">Reference proteome</keyword>
<evidence type="ECO:0000313" key="1">
    <source>
        <dbReference type="EMBL" id="KKW89834.1"/>
    </source>
</evidence>
<organism evidence="1 2">
    <name type="scientific">Sphingobium chungbukense</name>
    <dbReference type="NCBI Taxonomy" id="56193"/>
    <lineage>
        <taxon>Bacteria</taxon>
        <taxon>Pseudomonadati</taxon>
        <taxon>Pseudomonadota</taxon>
        <taxon>Alphaproteobacteria</taxon>
        <taxon>Sphingomonadales</taxon>
        <taxon>Sphingomonadaceae</taxon>
        <taxon>Sphingobium</taxon>
    </lineage>
</organism>
<protein>
    <submittedName>
        <fullName evidence="1">Uncharacterized protein</fullName>
    </submittedName>
</protein>
<dbReference type="EMBL" id="LBIC01000013">
    <property type="protein sequence ID" value="KKW89834.1"/>
    <property type="molecule type" value="Genomic_DNA"/>
</dbReference>
<gene>
    <name evidence="1" type="ORF">YP76_22390</name>
</gene>
<dbReference type="Proteomes" id="UP000033874">
    <property type="component" value="Unassembled WGS sequence"/>
</dbReference>
<proteinExistence type="predicted"/>
<dbReference type="AlphaFoldDB" id="A0A0M3AMS5"/>
<reference evidence="1 2" key="1">
    <citation type="submission" date="2015-04" db="EMBL/GenBank/DDBJ databases">
        <title>Genome sequence of aromatic hydrocarbons-degrading Sphingobium chungbukense DJ77.</title>
        <authorList>
            <person name="Kim Y.-C."/>
            <person name="Chae J.-C."/>
        </authorList>
    </citation>
    <scope>NUCLEOTIDE SEQUENCE [LARGE SCALE GENOMIC DNA]</scope>
    <source>
        <strain evidence="1 2">DJ77</strain>
    </source>
</reference>
<comment type="caution">
    <text evidence="1">The sequence shown here is derived from an EMBL/GenBank/DDBJ whole genome shotgun (WGS) entry which is preliminary data.</text>
</comment>
<evidence type="ECO:0000313" key="2">
    <source>
        <dbReference type="Proteomes" id="UP000033874"/>
    </source>
</evidence>
<dbReference type="PATRIC" id="fig|56193.3.peg.4707"/>
<sequence length="519" mass="57606">MVATAARIDQLPGLRTSLSKQLSAADDVAFLRMLWTLNALQTGRAAEAERFLNGYPPNAATEGILGPHAIYPWELETLANELLTTPKGVFQTFDCRNWNAIGDLVNLLRSMEGAEYLARREDVSILVELGRIGARQFSWQRGYVGLPPLYRSAFIYGQGECAAYLQQAANLTPSDMTLVGFSLLSVFYTEPRIRPATDMDLIHEWGITRHTLQQTLERISCPIAVARAQAADLRAMEIATAYKPSILRRHPCLLVGHRARTMIAPLPDLIMDRVTNGLFYDVVGGGGAVRDEVGRKFESYALDLLKQMLPAVLFHPESSYRTPLGPIATPDILMHDRDGAVSLAIECKASRMSVAARFGEAPGEDRGYEEIAKGVMQLWRFYARSRLGIAPRRLSDDVKLLILTLDEWFAGRATIIPQILERAHVLADASAHAISREDRLPVAFCTISELEDVLRTATAESLLETVEIASGDRVGWIFSSLHQDAESPKTEPKDYPFQDALGDLLPWYGRLQDLGDDEP</sequence>
<name>A0A0M3AMS5_9SPHN</name>
<accession>A0A0M3AMS5</accession>
<dbReference type="RefSeq" id="WP_046765826.1">
    <property type="nucleotide sequence ID" value="NZ_LBIC01000013.1"/>
</dbReference>